<gene>
    <name evidence="1" type="ORF">SE18_19630</name>
</gene>
<reference evidence="1 2" key="1">
    <citation type="submission" date="2015-07" db="EMBL/GenBank/DDBJ databases">
        <title>Whole genome sequence of Herpetosiphon geysericola DSM 7119.</title>
        <authorList>
            <person name="Hemp J."/>
            <person name="Ward L.M."/>
            <person name="Pace L.A."/>
            <person name="Fischer W.W."/>
        </authorList>
    </citation>
    <scope>NUCLEOTIDE SEQUENCE [LARGE SCALE GENOMIC DNA]</scope>
    <source>
        <strain evidence="1 2">DSM 7119</strain>
    </source>
</reference>
<keyword evidence="2" id="KW-1185">Reference proteome</keyword>
<dbReference type="AlphaFoldDB" id="A0A0P6XHN8"/>
<dbReference type="EMBL" id="LGKP01000030">
    <property type="protein sequence ID" value="KPL83053.1"/>
    <property type="molecule type" value="Genomic_DNA"/>
</dbReference>
<evidence type="ECO:0000313" key="2">
    <source>
        <dbReference type="Proteomes" id="UP000050277"/>
    </source>
</evidence>
<dbReference type="Proteomes" id="UP000050277">
    <property type="component" value="Unassembled WGS sequence"/>
</dbReference>
<evidence type="ECO:0000313" key="1">
    <source>
        <dbReference type="EMBL" id="KPL83053.1"/>
    </source>
</evidence>
<organism evidence="1 2">
    <name type="scientific">Herpetosiphon geysericola</name>
    <dbReference type="NCBI Taxonomy" id="70996"/>
    <lineage>
        <taxon>Bacteria</taxon>
        <taxon>Bacillati</taxon>
        <taxon>Chloroflexota</taxon>
        <taxon>Chloroflexia</taxon>
        <taxon>Herpetosiphonales</taxon>
        <taxon>Herpetosiphonaceae</taxon>
        <taxon>Herpetosiphon</taxon>
    </lineage>
</organism>
<dbReference type="RefSeq" id="WP_054536163.1">
    <property type="nucleotide sequence ID" value="NZ_LGKP01000030.1"/>
</dbReference>
<dbReference type="OrthoDB" id="9896900at2"/>
<proteinExistence type="predicted"/>
<name>A0A0P6XHN8_9CHLR</name>
<sequence>MQKAEALAHIDAIIADLSNGDLFDAVGEEGYLLLREALEVVQLALQGKIFPTEANQRRLMEIINQQLTNPPDAFPN</sequence>
<comment type="caution">
    <text evidence="1">The sequence shown here is derived from an EMBL/GenBank/DDBJ whole genome shotgun (WGS) entry which is preliminary data.</text>
</comment>
<accession>A0A0P6XHN8</accession>
<dbReference type="STRING" id="70996.SE18_19630"/>
<protein>
    <submittedName>
        <fullName evidence="1">Uncharacterized protein</fullName>
    </submittedName>
</protein>